<accession>A0A2Y9A7I2</accession>
<keyword evidence="6" id="KW-0418">Kinase</keyword>
<organism evidence="6 8">
    <name type="scientific">Jannaschia seohaensis</name>
    <dbReference type="NCBI Taxonomy" id="475081"/>
    <lineage>
        <taxon>Bacteria</taxon>
        <taxon>Pseudomonadati</taxon>
        <taxon>Pseudomonadota</taxon>
        <taxon>Alphaproteobacteria</taxon>
        <taxon>Rhodobacterales</taxon>
        <taxon>Roseobacteraceae</taxon>
        <taxon>Jannaschia</taxon>
    </lineage>
</organism>
<evidence type="ECO:0000259" key="4">
    <source>
        <dbReference type="PROSITE" id="PS50109"/>
    </source>
</evidence>
<dbReference type="PRINTS" id="PR00344">
    <property type="entry name" value="BCTRLSENSOR"/>
</dbReference>
<dbReference type="Gene3D" id="1.10.287.130">
    <property type="match status" value="1"/>
</dbReference>
<keyword evidence="6" id="KW-0808">Transferase</keyword>
<dbReference type="Gene3D" id="3.30.565.10">
    <property type="entry name" value="Histidine kinase-like ATPase, C-terminal domain"/>
    <property type="match status" value="1"/>
</dbReference>
<dbReference type="InterPro" id="IPR004358">
    <property type="entry name" value="Sig_transdc_His_kin-like_C"/>
</dbReference>
<comment type="catalytic activity">
    <reaction evidence="1">
        <text>ATP + protein L-histidine = ADP + protein N-phospho-L-histidine.</text>
        <dbReference type="EC" id="2.7.13.3"/>
    </reaction>
</comment>
<dbReference type="InterPro" id="IPR035965">
    <property type="entry name" value="PAS-like_dom_sf"/>
</dbReference>
<dbReference type="EC" id="2.7.13.3" evidence="2"/>
<dbReference type="AlphaFoldDB" id="A0A2Y9A7I2"/>
<dbReference type="PROSITE" id="PS50109">
    <property type="entry name" value="HIS_KIN"/>
    <property type="match status" value="1"/>
</dbReference>
<sequence>MSIRVEAESTPRAALSDAAWSDVLSAIETTYSELASHQDKLEAQNAALDEVRRLLSSILGSVGDAMAVLGRDGRVTRASASLADRIGGDPAGLPAADLFDPDGRATVAAALDRLRYDPRPVSFEARLAEGEPLDVALSPLLDGRRRLEGAVLIGRPLGEPRAAYAELETSHRQLKEAETLLVRNEKMAALGRLLAGVAHELNNPISFVYANTHALEKYVGRLETYFAHVEAGATRPELIALRAELKLDRAVPNLRHAIEGAQDGAERVRDIVADLRRLSADGTGERERFDLGQVAATAVRWIERGSGGTVPRVDAPAPVPVHGNPGHVQQIVMNLVQNAHDALEAIERPEITVTVARDGDLAVLEVRDNGPGIPDAIAAHVFDPFFTTKPVGRGTGLGLSISNKIAEEHGGRLAVACPPEGGTVFRLELPLAEDAR</sequence>
<dbReference type="InterPro" id="IPR036097">
    <property type="entry name" value="HisK_dim/P_sf"/>
</dbReference>
<dbReference type="SUPFAM" id="SSF47384">
    <property type="entry name" value="Homodimeric domain of signal transducing histidine kinase"/>
    <property type="match status" value="1"/>
</dbReference>
<dbReference type="InterPro" id="IPR005467">
    <property type="entry name" value="His_kinase_dom"/>
</dbReference>
<dbReference type="Proteomes" id="UP000245839">
    <property type="component" value="Unassembled WGS sequence"/>
</dbReference>
<dbReference type="InterPro" id="IPR003594">
    <property type="entry name" value="HATPase_dom"/>
</dbReference>
<feature type="domain" description="Histidine kinase" evidence="4">
    <location>
        <begin position="196"/>
        <end position="433"/>
    </location>
</feature>
<dbReference type="PANTHER" id="PTHR43065">
    <property type="entry name" value="SENSOR HISTIDINE KINASE"/>
    <property type="match status" value="1"/>
</dbReference>
<dbReference type="EMBL" id="QGDJ01000001">
    <property type="protein sequence ID" value="PWJ21859.1"/>
    <property type="molecule type" value="Genomic_DNA"/>
</dbReference>
<evidence type="ECO:0000313" key="6">
    <source>
        <dbReference type="EMBL" id="SSA38137.1"/>
    </source>
</evidence>
<dbReference type="Pfam" id="PF02518">
    <property type="entry name" value="HATPase_c"/>
    <property type="match status" value="1"/>
</dbReference>
<dbReference type="Pfam" id="PF08448">
    <property type="entry name" value="PAS_4"/>
    <property type="match status" value="1"/>
</dbReference>
<dbReference type="Gene3D" id="3.30.450.20">
    <property type="entry name" value="PAS domain"/>
    <property type="match status" value="1"/>
</dbReference>
<dbReference type="GO" id="GO:0000155">
    <property type="term" value="F:phosphorelay sensor kinase activity"/>
    <property type="evidence" value="ECO:0007669"/>
    <property type="project" value="InterPro"/>
</dbReference>
<dbReference type="InterPro" id="IPR003661">
    <property type="entry name" value="HisK_dim/P_dom"/>
</dbReference>
<dbReference type="SMART" id="SM00388">
    <property type="entry name" value="HisKA"/>
    <property type="match status" value="1"/>
</dbReference>
<dbReference type="Proteomes" id="UP000251571">
    <property type="component" value="Unassembled WGS sequence"/>
</dbReference>
<evidence type="ECO:0000313" key="7">
    <source>
        <dbReference type="Proteomes" id="UP000245839"/>
    </source>
</evidence>
<dbReference type="PANTHER" id="PTHR43065:SF42">
    <property type="entry name" value="TWO-COMPONENT SENSOR PPRA"/>
    <property type="match status" value="1"/>
</dbReference>
<evidence type="ECO:0000313" key="8">
    <source>
        <dbReference type="Proteomes" id="UP000251571"/>
    </source>
</evidence>
<name>A0A2Y9A7I2_9RHOB</name>
<reference evidence="5 7" key="2">
    <citation type="submission" date="2018-03" db="EMBL/GenBank/DDBJ databases">
        <title>Genomic Encyclopedia of Archaeal and Bacterial Type Strains, Phase II (KMG-II): from individual species to whole genera.</title>
        <authorList>
            <person name="Goeker M."/>
        </authorList>
    </citation>
    <scope>NUCLEOTIDE SEQUENCE [LARGE SCALE GENOMIC DNA]</scope>
    <source>
        <strain evidence="5 7">DSM 25227</strain>
    </source>
</reference>
<gene>
    <name evidence="5" type="ORF">BCF38_101267</name>
    <name evidence="6" type="ORF">SAMN05421539_101267</name>
</gene>
<keyword evidence="7" id="KW-1185">Reference proteome</keyword>
<protein>
    <recommendedName>
        <fullName evidence="2">histidine kinase</fullName>
        <ecNumber evidence="2">2.7.13.3</ecNumber>
    </recommendedName>
</protein>
<dbReference type="InterPro" id="IPR013656">
    <property type="entry name" value="PAS_4"/>
</dbReference>
<dbReference type="CDD" id="cd00082">
    <property type="entry name" value="HisKA"/>
    <property type="match status" value="1"/>
</dbReference>
<evidence type="ECO:0000256" key="3">
    <source>
        <dbReference type="ARBA" id="ARBA00022553"/>
    </source>
</evidence>
<dbReference type="EMBL" id="UETC01000001">
    <property type="protein sequence ID" value="SSA38137.1"/>
    <property type="molecule type" value="Genomic_DNA"/>
</dbReference>
<evidence type="ECO:0000256" key="2">
    <source>
        <dbReference type="ARBA" id="ARBA00012438"/>
    </source>
</evidence>
<reference evidence="6 8" key="1">
    <citation type="submission" date="2016-10" db="EMBL/GenBank/DDBJ databases">
        <authorList>
            <person name="Cai Z."/>
        </authorList>
    </citation>
    <scope>NUCLEOTIDE SEQUENCE [LARGE SCALE GENOMIC DNA]</scope>
    <source>
        <strain evidence="6 8">DSM 25227</strain>
    </source>
</reference>
<dbReference type="SMART" id="SM00387">
    <property type="entry name" value="HATPase_c"/>
    <property type="match status" value="1"/>
</dbReference>
<dbReference type="SUPFAM" id="SSF55785">
    <property type="entry name" value="PYP-like sensor domain (PAS domain)"/>
    <property type="match status" value="1"/>
</dbReference>
<proteinExistence type="predicted"/>
<evidence type="ECO:0000256" key="1">
    <source>
        <dbReference type="ARBA" id="ARBA00000085"/>
    </source>
</evidence>
<dbReference type="InterPro" id="IPR036890">
    <property type="entry name" value="HATPase_C_sf"/>
</dbReference>
<dbReference type="SUPFAM" id="SSF55874">
    <property type="entry name" value="ATPase domain of HSP90 chaperone/DNA topoisomerase II/histidine kinase"/>
    <property type="match status" value="1"/>
</dbReference>
<dbReference type="RefSeq" id="WP_109562476.1">
    <property type="nucleotide sequence ID" value="NZ_QGDJ01000001.1"/>
</dbReference>
<keyword evidence="3" id="KW-0597">Phosphoprotein</keyword>
<evidence type="ECO:0000313" key="5">
    <source>
        <dbReference type="EMBL" id="PWJ21859.1"/>
    </source>
</evidence>
<dbReference type="OrthoDB" id="7568856at2"/>